<comment type="similarity">
    <text evidence="2">Belongs to the frataxin family.</text>
</comment>
<dbReference type="GO" id="GO:0004322">
    <property type="term" value="F:ferroxidase activity"/>
    <property type="evidence" value="ECO:0007669"/>
    <property type="project" value="UniProtKB-EC"/>
</dbReference>
<dbReference type="NCBIfam" id="TIGR03422">
    <property type="entry name" value="mito_frataxin"/>
    <property type="match status" value="1"/>
</dbReference>
<organism evidence="13 14">
    <name type="scientific">Steinernema glaseri</name>
    <dbReference type="NCBI Taxonomy" id="37863"/>
    <lineage>
        <taxon>Eukaryota</taxon>
        <taxon>Metazoa</taxon>
        <taxon>Ecdysozoa</taxon>
        <taxon>Nematoda</taxon>
        <taxon>Chromadorea</taxon>
        <taxon>Rhabditida</taxon>
        <taxon>Tylenchina</taxon>
        <taxon>Panagrolaimomorpha</taxon>
        <taxon>Strongyloidoidea</taxon>
        <taxon>Steinernematidae</taxon>
        <taxon>Steinernema</taxon>
    </lineage>
</organism>
<comment type="catalytic activity">
    <reaction evidence="12">
        <text>4 Fe(2+) + O2 + 4 H(+) = 4 Fe(3+) + 2 H2O</text>
        <dbReference type="Rhea" id="RHEA:11148"/>
        <dbReference type="ChEBI" id="CHEBI:15377"/>
        <dbReference type="ChEBI" id="CHEBI:15378"/>
        <dbReference type="ChEBI" id="CHEBI:15379"/>
        <dbReference type="ChEBI" id="CHEBI:29033"/>
        <dbReference type="ChEBI" id="CHEBI:29034"/>
        <dbReference type="EC" id="1.16.3.1"/>
    </reaction>
</comment>
<name>A0A1I7ZNG6_9BILA</name>
<evidence type="ECO:0000256" key="12">
    <source>
        <dbReference type="ARBA" id="ARBA00047990"/>
    </source>
</evidence>
<dbReference type="PANTHER" id="PTHR16821:SF2">
    <property type="entry name" value="FRATAXIN, MITOCHONDRIAL"/>
    <property type="match status" value="1"/>
</dbReference>
<dbReference type="GO" id="GO:0006879">
    <property type="term" value="P:intracellular iron ion homeostasis"/>
    <property type="evidence" value="ECO:0007669"/>
    <property type="project" value="UniProtKB-KW"/>
</dbReference>
<dbReference type="GO" id="GO:0005739">
    <property type="term" value="C:mitochondrion"/>
    <property type="evidence" value="ECO:0007669"/>
    <property type="project" value="UniProtKB-SubCell"/>
</dbReference>
<comment type="subcellular location">
    <subcellularLocation>
        <location evidence="1">Mitochondrion</location>
    </subcellularLocation>
</comment>
<dbReference type="GO" id="GO:0016226">
    <property type="term" value="P:iron-sulfur cluster assembly"/>
    <property type="evidence" value="ECO:0007669"/>
    <property type="project" value="InterPro"/>
</dbReference>
<dbReference type="PROSITE" id="PS50810">
    <property type="entry name" value="FRATAXIN_2"/>
    <property type="match status" value="1"/>
</dbReference>
<evidence type="ECO:0000256" key="8">
    <source>
        <dbReference type="ARBA" id="ARBA00023002"/>
    </source>
</evidence>
<evidence type="ECO:0000256" key="9">
    <source>
        <dbReference type="ARBA" id="ARBA00023004"/>
    </source>
</evidence>
<dbReference type="Proteomes" id="UP000095287">
    <property type="component" value="Unplaced"/>
</dbReference>
<protein>
    <recommendedName>
        <fullName evidence="3">ferroxidase</fullName>
        <ecNumber evidence="3">1.16.3.1</ecNumber>
    </recommendedName>
</protein>
<dbReference type="NCBIfam" id="TIGR03421">
    <property type="entry name" value="FeS_CyaY"/>
    <property type="match status" value="1"/>
</dbReference>
<dbReference type="AlphaFoldDB" id="A0A1I7ZNG6"/>
<dbReference type="SUPFAM" id="SSF55387">
    <property type="entry name" value="Frataxin/Nqo15-like"/>
    <property type="match status" value="1"/>
</dbReference>
<dbReference type="InterPro" id="IPR017789">
    <property type="entry name" value="Frataxin"/>
</dbReference>
<dbReference type="PROSITE" id="PS01344">
    <property type="entry name" value="FRATAXIN_1"/>
    <property type="match status" value="1"/>
</dbReference>
<evidence type="ECO:0000256" key="11">
    <source>
        <dbReference type="ARBA" id="ARBA00023128"/>
    </source>
</evidence>
<dbReference type="PRINTS" id="PR00904">
    <property type="entry name" value="FRATAXIN"/>
</dbReference>
<evidence type="ECO:0000256" key="7">
    <source>
        <dbReference type="ARBA" id="ARBA00022946"/>
    </source>
</evidence>
<keyword evidence="6" id="KW-0410">Iron transport</keyword>
<evidence type="ECO:0000256" key="6">
    <source>
        <dbReference type="ARBA" id="ARBA00022496"/>
    </source>
</evidence>
<dbReference type="InterPro" id="IPR020895">
    <property type="entry name" value="Frataxin_CS"/>
</dbReference>
<evidence type="ECO:0000256" key="5">
    <source>
        <dbReference type="ARBA" id="ARBA00022448"/>
    </source>
</evidence>
<reference evidence="14" key="1">
    <citation type="submission" date="2016-11" db="UniProtKB">
        <authorList>
            <consortium name="WormBaseParasite"/>
        </authorList>
    </citation>
    <scope>IDENTIFICATION</scope>
</reference>
<dbReference type="GO" id="GO:0034986">
    <property type="term" value="F:iron chaperone activity"/>
    <property type="evidence" value="ECO:0007669"/>
    <property type="project" value="TreeGrafter"/>
</dbReference>
<keyword evidence="5" id="KW-0813">Transport</keyword>
<keyword evidence="4" id="KW-0409">Iron storage</keyword>
<keyword evidence="9" id="KW-0408">Iron</keyword>
<dbReference type="GO" id="GO:0008198">
    <property type="term" value="F:ferrous iron binding"/>
    <property type="evidence" value="ECO:0007669"/>
    <property type="project" value="TreeGrafter"/>
</dbReference>
<accession>A0A1I7ZNG6</accession>
<sequence>MLASTSRLVLRALPSTLARLSPVSARQCSIASSTEPMTVREFEKHCEESLHRITDYLDTFPEWLDCHSEFDVNYAMGVITAKISPEAGTYVINKQSPNLQIWLSSPISGPKRYDLSGNKWVYSHDNVTLDQLLTEEFRNIFKTDKIDFSEHI</sequence>
<dbReference type="GO" id="GO:0008199">
    <property type="term" value="F:ferric iron binding"/>
    <property type="evidence" value="ECO:0007669"/>
    <property type="project" value="InterPro"/>
</dbReference>
<evidence type="ECO:0000313" key="13">
    <source>
        <dbReference type="Proteomes" id="UP000095287"/>
    </source>
</evidence>
<dbReference type="PANTHER" id="PTHR16821">
    <property type="entry name" value="FRATAXIN"/>
    <property type="match status" value="1"/>
</dbReference>
<keyword evidence="8" id="KW-0560">Oxidoreductase</keyword>
<keyword evidence="13" id="KW-1185">Reference proteome</keyword>
<dbReference type="SMART" id="SM01219">
    <property type="entry name" value="Frataxin_Cyay"/>
    <property type="match status" value="1"/>
</dbReference>
<evidence type="ECO:0000256" key="1">
    <source>
        <dbReference type="ARBA" id="ARBA00004173"/>
    </source>
</evidence>
<evidence type="ECO:0000256" key="2">
    <source>
        <dbReference type="ARBA" id="ARBA00008183"/>
    </source>
</evidence>
<dbReference type="Gene3D" id="3.30.920.10">
    <property type="entry name" value="Frataxin/CyaY"/>
    <property type="match status" value="1"/>
</dbReference>
<evidence type="ECO:0000313" key="14">
    <source>
        <dbReference type="WBParaSite" id="L893_g28059.t1"/>
    </source>
</evidence>
<evidence type="ECO:0000256" key="3">
    <source>
        <dbReference type="ARBA" id="ARBA00013107"/>
    </source>
</evidence>
<dbReference type="GO" id="GO:0051537">
    <property type="term" value="F:2 iron, 2 sulfur cluster binding"/>
    <property type="evidence" value="ECO:0007669"/>
    <property type="project" value="TreeGrafter"/>
</dbReference>
<keyword evidence="7" id="KW-0809">Transit peptide</keyword>
<dbReference type="GO" id="GO:0006826">
    <property type="term" value="P:iron ion transport"/>
    <property type="evidence" value="ECO:0007669"/>
    <property type="project" value="UniProtKB-KW"/>
</dbReference>
<proteinExistence type="inferred from homology"/>
<keyword evidence="10" id="KW-0406">Ion transport</keyword>
<dbReference type="WBParaSite" id="L893_g28059.t1">
    <property type="protein sequence ID" value="L893_g28059.t1"/>
    <property type="gene ID" value="L893_g28059"/>
</dbReference>
<keyword evidence="11" id="KW-0496">Mitochondrion</keyword>
<dbReference type="Pfam" id="PF01491">
    <property type="entry name" value="Frataxin_Cyay"/>
    <property type="match status" value="1"/>
</dbReference>
<dbReference type="InterPro" id="IPR002908">
    <property type="entry name" value="Frataxin/CyaY"/>
</dbReference>
<evidence type="ECO:0000256" key="4">
    <source>
        <dbReference type="ARBA" id="ARBA00022434"/>
    </source>
</evidence>
<dbReference type="EC" id="1.16.3.1" evidence="3"/>
<evidence type="ECO:0000256" key="10">
    <source>
        <dbReference type="ARBA" id="ARBA00023065"/>
    </source>
</evidence>
<dbReference type="InterPro" id="IPR036524">
    <property type="entry name" value="Frataxin/CyaY_sf"/>
</dbReference>